<comment type="caution">
    <text evidence="7">Lacks conserved residue(s) required for the propagation of feature annotation.</text>
</comment>
<dbReference type="GO" id="GO:0005886">
    <property type="term" value="C:plasma membrane"/>
    <property type="evidence" value="ECO:0007669"/>
    <property type="project" value="UniProtKB-SubCell"/>
</dbReference>
<evidence type="ECO:0000256" key="7">
    <source>
        <dbReference type="RuleBase" id="RU369079"/>
    </source>
</evidence>
<evidence type="ECO:0000259" key="8">
    <source>
        <dbReference type="Pfam" id="PF04290"/>
    </source>
</evidence>
<evidence type="ECO:0000256" key="6">
    <source>
        <dbReference type="ARBA" id="ARBA00023136"/>
    </source>
</evidence>
<dbReference type="InterPro" id="IPR055348">
    <property type="entry name" value="DctQ"/>
</dbReference>
<feature type="transmembrane region" description="Helical" evidence="7">
    <location>
        <begin position="169"/>
        <end position="186"/>
    </location>
</feature>
<dbReference type="EMBL" id="CYSE01000002">
    <property type="protein sequence ID" value="CUH77580.1"/>
    <property type="molecule type" value="Genomic_DNA"/>
</dbReference>
<feature type="transmembrane region" description="Helical" evidence="7">
    <location>
        <begin position="9"/>
        <end position="36"/>
    </location>
</feature>
<reference evidence="9 10" key="1">
    <citation type="submission" date="2015-09" db="EMBL/GenBank/DDBJ databases">
        <authorList>
            <consortium name="Swine Surveillance"/>
        </authorList>
    </citation>
    <scope>NUCLEOTIDE SEQUENCE [LARGE SCALE GENOMIC DNA]</scope>
    <source>
        <strain evidence="9 10">CECT 7648</strain>
    </source>
</reference>
<feature type="transmembrane region" description="Helical" evidence="7">
    <location>
        <begin position="75"/>
        <end position="102"/>
    </location>
</feature>
<feature type="transmembrane region" description="Helical" evidence="7">
    <location>
        <begin position="275"/>
        <end position="296"/>
    </location>
</feature>
<evidence type="ECO:0000256" key="4">
    <source>
        <dbReference type="ARBA" id="ARBA00022692"/>
    </source>
</evidence>
<evidence type="ECO:0000313" key="10">
    <source>
        <dbReference type="Proteomes" id="UP000054935"/>
    </source>
</evidence>
<protein>
    <recommendedName>
        <fullName evidence="7">TRAP transporter small permease protein</fullName>
    </recommendedName>
</protein>
<keyword evidence="10" id="KW-1185">Reference proteome</keyword>
<dbReference type="GO" id="GO:0022857">
    <property type="term" value="F:transmembrane transporter activity"/>
    <property type="evidence" value="ECO:0007669"/>
    <property type="project" value="UniProtKB-UniRule"/>
</dbReference>
<keyword evidence="2 7" id="KW-0813">Transport</keyword>
<name>A0A0P1G7A6_9RHOB</name>
<accession>A0A0P1G7A6</accession>
<evidence type="ECO:0000256" key="3">
    <source>
        <dbReference type="ARBA" id="ARBA00022475"/>
    </source>
</evidence>
<evidence type="ECO:0000256" key="5">
    <source>
        <dbReference type="ARBA" id="ARBA00022989"/>
    </source>
</evidence>
<evidence type="ECO:0000256" key="1">
    <source>
        <dbReference type="ARBA" id="ARBA00004651"/>
    </source>
</evidence>
<dbReference type="Pfam" id="PF04290">
    <property type="entry name" value="DctQ"/>
    <property type="match status" value="1"/>
</dbReference>
<keyword evidence="6 7" id="KW-0472">Membrane</keyword>
<keyword evidence="4 7" id="KW-0812">Transmembrane</keyword>
<comment type="subcellular location">
    <subcellularLocation>
        <location evidence="7">Cell inner membrane</location>
        <topology evidence="7">Multi-pass membrane protein</topology>
    </subcellularLocation>
    <subcellularLocation>
        <location evidence="1">Cell membrane</location>
        <topology evidence="1">Multi-pass membrane protein</topology>
    </subcellularLocation>
</comment>
<comment type="function">
    <text evidence="7">Part of the tripartite ATP-independent periplasmic (TRAP) transport system.</text>
</comment>
<feature type="domain" description="Tripartite ATP-independent periplasmic transporters DctQ component" evidence="8">
    <location>
        <begin position="160"/>
        <end position="227"/>
    </location>
</feature>
<organism evidence="9 10">
    <name type="scientific">Tropicibacter naphthalenivorans</name>
    <dbReference type="NCBI Taxonomy" id="441103"/>
    <lineage>
        <taxon>Bacteria</taxon>
        <taxon>Pseudomonadati</taxon>
        <taxon>Pseudomonadota</taxon>
        <taxon>Alphaproteobacteria</taxon>
        <taxon>Rhodobacterales</taxon>
        <taxon>Roseobacteraceae</taxon>
        <taxon>Tropicibacter</taxon>
    </lineage>
</organism>
<feature type="transmembrane region" description="Helical" evidence="7">
    <location>
        <begin position="123"/>
        <end position="145"/>
    </location>
</feature>
<feature type="transmembrane region" description="Helical" evidence="7">
    <location>
        <begin position="207"/>
        <end position="227"/>
    </location>
</feature>
<evidence type="ECO:0000256" key="2">
    <source>
        <dbReference type="ARBA" id="ARBA00022448"/>
    </source>
</evidence>
<evidence type="ECO:0000313" key="9">
    <source>
        <dbReference type="EMBL" id="CUH77580.1"/>
    </source>
</evidence>
<sequence>MDDTGSDNLIVWILTEMVMGIVHIFQGIWMALFGLFKLVTGYRPTYAEGESAPVTPFDWIGWNGTTEAKQSLMQFVYYGGSVEFFFIMLDLFLIVFIAGVFFRPFLWRVVRVLEGFANTVGRFFAWAGLLMVLQQVIIVFMQRIFTRPDIVFGFGIPLDFDISWYAEELKLYNAMVVALCLTYTFVQGGHVRVDLVYSAVSHRTKRVIDMFGSLAFMLPMAVMIWMYNWFFLWRSLIVPPVSPSDPLQRLEMKARALRWNVETIGFSPNGFTAYFLFKMLMVALVGMIFIQAWAFFYRSYLEWVEGPESEGKYLDKDVLEEGEEPYDHAEF</sequence>
<keyword evidence="7" id="KW-0997">Cell inner membrane</keyword>
<dbReference type="AlphaFoldDB" id="A0A0P1G7A6"/>
<dbReference type="STRING" id="441103.TRN7648_01550"/>
<comment type="subunit">
    <text evidence="7">The complex comprises the extracytoplasmic solute receptor protein and the two transmembrane proteins.</text>
</comment>
<dbReference type="Proteomes" id="UP000054935">
    <property type="component" value="Unassembled WGS sequence"/>
</dbReference>
<proteinExistence type="inferred from homology"/>
<keyword evidence="3" id="KW-1003">Cell membrane</keyword>
<keyword evidence="5 7" id="KW-1133">Transmembrane helix</keyword>
<gene>
    <name evidence="9" type="ORF">TRN7648_01550</name>
</gene>
<comment type="similarity">
    <text evidence="7">Belongs to the TRAP transporter small permease family.</text>
</comment>